<protein>
    <recommendedName>
        <fullName evidence="3 11">Mediator of RNA polymerase II transcription subunit 9</fullName>
    </recommendedName>
    <alternativeName>
        <fullName evidence="10 11">Mediator complex subunit 9</fullName>
    </alternativeName>
</protein>
<comment type="subcellular location">
    <subcellularLocation>
        <location evidence="1 11">Nucleus</location>
    </subcellularLocation>
</comment>
<evidence type="ECO:0000256" key="4">
    <source>
        <dbReference type="ARBA" id="ARBA00023015"/>
    </source>
</evidence>
<sequence length="139" mass="15598">MELSPGGQSVDKKPILTPDGLIQTPNAAGNSATPEQVSGPSSPTTGNSTNLTAILPVIYEIIRCVEKDPLDNATKQKESQECSQKILELQKRFEIARNEVKQLPGIEYNKEEQLQRLELLRNQLKLKQQLIRKYKDTQL</sequence>
<dbReference type="SUPFAM" id="SSF140718">
    <property type="entry name" value="Mediator hinge subcomplex-like"/>
    <property type="match status" value="1"/>
</dbReference>
<dbReference type="OrthoDB" id="5950777at2759"/>
<evidence type="ECO:0000256" key="2">
    <source>
        <dbReference type="ARBA" id="ARBA00008089"/>
    </source>
</evidence>
<comment type="function">
    <text evidence="9 11">Component of the Mediator complex, a coactivator involved in the regulated transcription of nearly all RNA polymerase II-dependent genes. Mediator functions as a bridge to convey information from gene-specific regulatory proteins to the basal RNA polymerase II transcription machinery. Mediator is recruited to promoters by direct interactions with regulatory proteins and serves as a scaffold for the assembly of a functional preinitiation complex with RNA polymerase II and the general transcription factors.</text>
</comment>
<evidence type="ECO:0000256" key="12">
    <source>
        <dbReference type="SAM" id="Coils"/>
    </source>
</evidence>
<evidence type="ECO:0000256" key="13">
    <source>
        <dbReference type="SAM" id="MobiDB-lite"/>
    </source>
</evidence>
<reference evidence="15" key="1">
    <citation type="submission" date="2013-07" db="EMBL/GenBank/DDBJ databases">
        <authorList>
            <person name="Geib S."/>
        </authorList>
    </citation>
    <scope>NUCLEOTIDE SEQUENCE</scope>
</reference>
<dbReference type="AlphaFoldDB" id="W8BTD0"/>
<evidence type="ECO:0000256" key="11">
    <source>
        <dbReference type="RuleBase" id="RU364145"/>
    </source>
</evidence>
<name>W8BTD0_CERCA</name>
<dbReference type="EMBL" id="GAMC01010104">
    <property type="protein sequence ID" value="JAB96451.1"/>
    <property type="molecule type" value="mRNA"/>
</dbReference>
<feature type="coiled-coil region" evidence="12">
    <location>
        <begin position="79"/>
        <end position="137"/>
    </location>
</feature>
<accession>W8BTD0</accession>
<dbReference type="PANTHER" id="PTHR20844">
    <property type="entry name" value="MEDIATOR OF RNA POLYMERASE II TRANSCRIPTION, SUBUNIT 9"/>
    <property type="match status" value="1"/>
</dbReference>
<evidence type="ECO:0000256" key="1">
    <source>
        <dbReference type="ARBA" id="ARBA00004123"/>
    </source>
</evidence>
<comment type="similarity">
    <text evidence="2 11">Belongs to the Mediator complex subunit 9 family.</text>
</comment>
<dbReference type="Pfam" id="PF07544">
    <property type="entry name" value="Med9"/>
    <property type="match status" value="1"/>
</dbReference>
<evidence type="ECO:0000313" key="16">
    <source>
        <dbReference type="Proteomes" id="UP000606786"/>
    </source>
</evidence>
<evidence type="ECO:0000256" key="8">
    <source>
        <dbReference type="ARBA" id="ARBA00023242"/>
    </source>
</evidence>
<reference evidence="15" key="2">
    <citation type="journal article" date="2014" name="BMC Genomics">
        <title>A genomic perspective to assessing quality of mass-reared SIT flies used in Mediterranean fruit fly (Ceratitis capitata) eradication in California.</title>
        <authorList>
            <person name="Calla B."/>
            <person name="Hall B."/>
            <person name="Hou S."/>
            <person name="Geib S.M."/>
        </authorList>
    </citation>
    <scope>NUCLEOTIDE SEQUENCE</scope>
</reference>
<evidence type="ECO:0000256" key="10">
    <source>
        <dbReference type="ARBA" id="ARBA00031260"/>
    </source>
</evidence>
<organism evidence="15">
    <name type="scientific">Ceratitis capitata</name>
    <name type="common">Mediterranean fruit fly</name>
    <name type="synonym">Tephritis capitata</name>
    <dbReference type="NCBI Taxonomy" id="7213"/>
    <lineage>
        <taxon>Eukaryota</taxon>
        <taxon>Metazoa</taxon>
        <taxon>Ecdysozoa</taxon>
        <taxon>Arthropoda</taxon>
        <taxon>Hexapoda</taxon>
        <taxon>Insecta</taxon>
        <taxon>Pterygota</taxon>
        <taxon>Neoptera</taxon>
        <taxon>Endopterygota</taxon>
        <taxon>Diptera</taxon>
        <taxon>Brachycera</taxon>
        <taxon>Muscomorpha</taxon>
        <taxon>Tephritoidea</taxon>
        <taxon>Tephritidae</taxon>
        <taxon>Ceratitis</taxon>
        <taxon>Ceratitis</taxon>
    </lineage>
</organism>
<gene>
    <name evidence="11 15" type="primary">MED9</name>
    <name evidence="14" type="ORF">CCAP1982_LOCUS7207</name>
</gene>
<dbReference type="GO" id="GO:0003712">
    <property type="term" value="F:transcription coregulator activity"/>
    <property type="evidence" value="ECO:0007669"/>
    <property type="project" value="InterPro"/>
</dbReference>
<keyword evidence="5 12" id="KW-0175">Coiled coil</keyword>
<dbReference type="GO" id="GO:0006357">
    <property type="term" value="P:regulation of transcription by RNA polymerase II"/>
    <property type="evidence" value="ECO:0007669"/>
    <property type="project" value="InterPro"/>
</dbReference>
<feature type="region of interest" description="Disordered" evidence="13">
    <location>
        <begin position="1"/>
        <end position="49"/>
    </location>
</feature>
<keyword evidence="4 11" id="KW-0805">Transcription regulation</keyword>
<reference evidence="14" key="3">
    <citation type="submission" date="2020-11" db="EMBL/GenBank/DDBJ databases">
        <authorList>
            <person name="Whitehead M."/>
        </authorList>
    </citation>
    <scope>NUCLEOTIDE SEQUENCE</scope>
    <source>
        <strain evidence="14">EGII</strain>
    </source>
</reference>
<feature type="compositionally biased region" description="Low complexity" evidence="13">
    <location>
        <begin position="38"/>
        <end position="49"/>
    </location>
</feature>
<feature type="compositionally biased region" description="Polar residues" evidence="13">
    <location>
        <begin position="23"/>
        <end position="36"/>
    </location>
</feature>
<evidence type="ECO:0000256" key="6">
    <source>
        <dbReference type="ARBA" id="ARBA00023159"/>
    </source>
</evidence>
<keyword evidence="7 11" id="KW-0804">Transcription</keyword>
<dbReference type="PANTHER" id="PTHR20844:SF0">
    <property type="entry name" value="MEDIATOR OF RNA POLYMERASE II TRANSCRIPTION SUBUNIT 9"/>
    <property type="match status" value="1"/>
</dbReference>
<comment type="subunit">
    <text evidence="11">Component of the Mediator complex.</text>
</comment>
<keyword evidence="8 11" id="KW-0539">Nucleus</keyword>
<evidence type="ECO:0000313" key="14">
    <source>
        <dbReference type="EMBL" id="CAD6998636.1"/>
    </source>
</evidence>
<keyword evidence="6 11" id="KW-0010">Activator</keyword>
<dbReference type="InterPro" id="IPR011425">
    <property type="entry name" value="Med9"/>
</dbReference>
<evidence type="ECO:0000313" key="15">
    <source>
        <dbReference type="EMBL" id="JAB96451.1"/>
    </source>
</evidence>
<dbReference type="GO" id="GO:0016592">
    <property type="term" value="C:mediator complex"/>
    <property type="evidence" value="ECO:0007669"/>
    <property type="project" value="InterPro"/>
</dbReference>
<dbReference type="InterPro" id="IPR039242">
    <property type="entry name" value="MED9_metazoa"/>
</dbReference>
<keyword evidence="16" id="KW-1185">Reference proteome</keyword>
<dbReference type="Proteomes" id="UP000606786">
    <property type="component" value="Unassembled WGS sequence"/>
</dbReference>
<dbReference type="InterPro" id="IPR037212">
    <property type="entry name" value="Med7/Med21-like"/>
</dbReference>
<evidence type="ECO:0000256" key="7">
    <source>
        <dbReference type="ARBA" id="ARBA00023163"/>
    </source>
</evidence>
<evidence type="ECO:0000256" key="3">
    <source>
        <dbReference type="ARBA" id="ARBA00020636"/>
    </source>
</evidence>
<proteinExistence type="evidence at transcript level"/>
<dbReference type="EMBL" id="CAJHJT010000012">
    <property type="protein sequence ID" value="CAD6998636.1"/>
    <property type="molecule type" value="Genomic_DNA"/>
</dbReference>
<evidence type="ECO:0000256" key="5">
    <source>
        <dbReference type="ARBA" id="ARBA00023054"/>
    </source>
</evidence>
<dbReference type="EMBL" id="GAMC01010103">
    <property type="protein sequence ID" value="JAB96452.1"/>
    <property type="molecule type" value="mRNA"/>
</dbReference>
<evidence type="ECO:0000256" key="9">
    <source>
        <dbReference type="ARBA" id="ARBA00025687"/>
    </source>
</evidence>